<dbReference type="InterPro" id="IPR011546">
    <property type="entry name" value="Pept_M41_FtsH_extracell"/>
</dbReference>
<keyword evidence="11" id="KW-0862">Zinc</keyword>
<dbReference type="InterPro" id="IPR005936">
    <property type="entry name" value="FtsH"/>
</dbReference>
<keyword evidence="9" id="KW-0547">Nucleotide-binding</keyword>
<keyword evidence="10" id="KW-0378">Hydrolase</keyword>
<evidence type="ECO:0000256" key="2">
    <source>
        <dbReference type="ARBA" id="ARBA00004141"/>
    </source>
</evidence>
<proteinExistence type="inferred from homology"/>
<keyword evidence="14 17" id="KW-1133">Transmembrane helix</keyword>
<dbReference type="Pfam" id="PF06480">
    <property type="entry name" value="FtsH_ext"/>
    <property type="match status" value="1"/>
</dbReference>
<sequence>MQNLTKCSSRHYFIPYKIINLSSNHDIVFKHGIDTIFNLRYINANGNIKLKRLPILERHHLLNKAHTKYGMVQSALQDYFNNQCKLLKFGSYRNFSTSSSHNKEEDNNKSSKNNDSDPVKYIILSFLKIGAVVAFLYFIGKHILFTSTESTANISWREFVQEMLAKGEVEEIVVFPSTNMVKIHLYPGAIIKGQKLLFHSYTMHIPNIDQIEEKLRKEEKKLGIKQENGISVIYNRNSERMIYILRLLSLILLLYTLFSKTSVITNFKPFISKLKSANFTLVEPSMKHGKGVRFEDVAGLKEAKIEVMEFVDYLKQPERYQILGAKVPKGALLLGPPGCGKTLLAKAVATEANVPFLSMNGSEFIEVLGGLGAARVRDLFKEGKKRAPSIIYIDEIDAIGRKRSESSINTNDESERTLNQLLVEMDGMISKENIIVLASTNRAEVLDKALLRPGRFDRHILIDLPTLAERKQIFEYHLKKIALQEDASKYSHYLSYLTPGFTGADIANVCNEAALYAARQKKKIVEGSDLMYAIDRTIGGTKKITSTVTPSMKRVIAYHEAGHALVGWLLKYTDALLKVTIVPRTNLSLGFAQYTESDHKLQSKEELHEKMCMMLGGRAAENLIFNQITTGAQNDLEKVTKLAYLQIQQYGMCPTLGLLSFDEESTSQRTKKPYSKQLGNLMDAEARRLIAEAYEKAQQIIVDNRDKLEKIAEALIEKETLNYDDVEKLIGPPPYGKKNLIELAEFVISNQTDESHTVNPTAT</sequence>
<dbReference type="HAMAP" id="MF_01458">
    <property type="entry name" value="FtsH"/>
    <property type="match status" value="1"/>
</dbReference>
<evidence type="ECO:0000256" key="1">
    <source>
        <dbReference type="ARBA" id="ARBA00001947"/>
    </source>
</evidence>
<dbReference type="InterPro" id="IPR027417">
    <property type="entry name" value="P-loop_NTPase"/>
</dbReference>
<evidence type="ECO:0000256" key="12">
    <source>
        <dbReference type="ARBA" id="ARBA00022840"/>
    </source>
</evidence>
<dbReference type="GO" id="GO:0004176">
    <property type="term" value="F:ATP-dependent peptidase activity"/>
    <property type="evidence" value="ECO:0007669"/>
    <property type="project" value="InterPro"/>
</dbReference>
<name>A0A834JSY0_VESPE</name>
<evidence type="ECO:0000256" key="16">
    <source>
        <dbReference type="ARBA" id="ARBA00023136"/>
    </source>
</evidence>
<evidence type="ECO:0000256" key="17">
    <source>
        <dbReference type="SAM" id="Phobius"/>
    </source>
</evidence>
<evidence type="ECO:0000256" key="3">
    <source>
        <dbReference type="ARBA" id="ARBA00004173"/>
    </source>
</evidence>
<dbReference type="Pfam" id="PF00004">
    <property type="entry name" value="AAA"/>
    <property type="match status" value="1"/>
</dbReference>
<dbReference type="SMART" id="SM00382">
    <property type="entry name" value="AAA"/>
    <property type="match status" value="1"/>
</dbReference>
<dbReference type="InterPro" id="IPR003593">
    <property type="entry name" value="AAA+_ATPase"/>
</dbReference>
<dbReference type="InterPro" id="IPR050928">
    <property type="entry name" value="ATP-dep_Zn_Metalloprotease"/>
</dbReference>
<feature type="transmembrane region" description="Helical" evidence="17">
    <location>
        <begin position="241"/>
        <end position="258"/>
    </location>
</feature>
<keyword evidence="15" id="KW-0482">Metalloprotease</keyword>
<keyword evidence="8" id="KW-0479">Metal-binding</keyword>
<feature type="domain" description="AAA+ ATPase" evidence="18">
    <location>
        <begin position="327"/>
        <end position="466"/>
    </location>
</feature>
<keyword evidence="7 17" id="KW-0812">Transmembrane</keyword>
<comment type="similarity">
    <text evidence="4">In the C-terminal section; belongs to the peptidase M41 family.</text>
</comment>
<dbReference type="CDD" id="cd19501">
    <property type="entry name" value="RecA-like_FtsH"/>
    <property type="match status" value="1"/>
</dbReference>
<keyword evidence="16 17" id="KW-0472">Membrane</keyword>
<comment type="caution">
    <text evidence="19">The sequence shown here is derived from an EMBL/GenBank/DDBJ whole genome shotgun (WGS) entry which is preliminary data.</text>
</comment>
<dbReference type="Gene3D" id="3.40.1690.20">
    <property type="match status" value="1"/>
</dbReference>
<organism evidence="19 20">
    <name type="scientific">Vespula pensylvanica</name>
    <name type="common">Western yellow jacket</name>
    <name type="synonym">Wasp</name>
    <dbReference type="NCBI Taxonomy" id="30213"/>
    <lineage>
        <taxon>Eukaryota</taxon>
        <taxon>Metazoa</taxon>
        <taxon>Ecdysozoa</taxon>
        <taxon>Arthropoda</taxon>
        <taxon>Hexapoda</taxon>
        <taxon>Insecta</taxon>
        <taxon>Pterygota</taxon>
        <taxon>Neoptera</taxon>
        <taxon>Endopterygota</taxon>
        <taxon>Hymenoptera</taxon>
        <taxon>Apocrita</taxon>
        <taxon>Aculeata</taxon>
        <taxon>Vespoidea</taxon>
        <taxon>Vespidae</taxon>
        <taxon>Vespinae</taxon>
        <taxon>Vespula</taxon>
    </lineage>
</organism>
<evidence type="ECO:0000256" key="11">
    <source>
        <dbReference type="ARBA" id="ARBA00022833"/>
    </source>
</evidence>
<protein>
    <recommendedName>
        <fullName evidence="18">AAA+ ATPase domain-containing protein</fullName>
    </recommendedName>
</protein>
<dbReference type="Gene3D" id="1.20.58.760">
    <property type="entry name" value="Peptidase M41"/>
    <property type="match status" value="1"/>
</dbReference>
<dbReference type="PANTHER" id="PTHR43655">
    <property type="entry name" value="ATP-DEPENDENT PROTEASE"/>
    <property type="match status" value="1"/>
</dbReference>
<evidence type="ECO:0000256" key="13">
    <source>
        <dbReference type="ARBA" id="ARBA00022946"/>
    </source>
</evidence>
<dbReference type="FunFam" id="1.10.8.60:FF:000033">
    <property type="entry name" value="paraplegin isoform X1"/>
    <property type="match status" value="1"/>
</dbReference>
<dbReference type="GO" id="GO:0005745">
    <property type="term" value="C:m-AAA complex"/>
    <property type="evidence" value="ECO:0007669"/>
    <property type="project" value="TreeGrafter"/>
</dbReference>
<dbReference type="FunFam" id="3.40.50.300:FF:000277">
    <property type="entry name" value="ATP-dependent zinc metalloprotease FtsH"/>
    <property type="match status" value="1"/>
</dbReference>
<keyword evidence="20" id="KW-1185">Reference proteome</keyword>
<dbReference type="GO" id="GO:0005524">
    <property type="term" value="F:ATP binding"/>
    <property type="evidence" value="ECO:0007669"/>
    <property type="project" value="UniProtKB-KW"/>
</dbReference>
<evidence type="ECO:0000313" key="19">
    <source>
        <dbReference type="EMBL" id="KAF7392399.1"/>
    </source>
</evidence>
<dbReference type="NCBIfam" id="TIGR01241">
    <property type="entry name" value="FtsH_fam"/>
    <property type="match status" value="1"/>
</dbReference>
<evidence type="ECO:0000256" key="4">
    <source>
        <dbReference type="ARBA" id="ARBA00010044"/>
    </source>
</evidence>
<gene>
    <name evidence="19" type="ORF">H0235_017398</name>
</gene>
<keyword evidence="6" id="KW-0645">Protease</keyword>
<dbReference type="Gene3D" id="1.10.8.60">
    <property type="match status" value="1"/>
</dbReference>
<dbReference type="Pfam" id="PF01434">
    <property type="entry name" value="Peptidase_M41"/>
    <property type="match status" value="1"/>
</dbReference>
<evidence type="ECO:0000256" key="5">
    <source>
        <dbReference type="ARBA" id="ARBA00010550"/>
    </source>
</evidence>
<dbReference type="SUPFAM" id="SSF52540">
    <property type="entry name" value="P-loop containing nucleoside triphosphate hydrolases"/>
    <property type="match status" value="1"/>
</dbReference>
<evidence type="ECO:0000256" key="10">
    <source>
        <dbReference type="ARBA" id="ARBA00022801"/>
    </source>
</evidence>
<dbReference type="InterPro" id="IPR041569">
    <property type="entry name" value="AAA_lid_3"/>
</dbReference>
<evidence type="ECO:0000256" key="14">
    <source>
        <dbReference type="ARBA" id="ARBA00022989"/>
    </source>
</evidence>
<dbReference type="EMBL" id="JACSDY010000022">
    <property type="protein sequence ID" value="KAF7392399.1"/>
    <property type="molecule type" value="Genomic_DNA"/>
</dbReference>
<dbReference type="AlphaFoldDB" id="A0A834JSY0"/>
<evidence type="ECO:0000256" key="8">
    <source>
        <dbReference type="ARBA" id="ARBA00022723"/>
    </source>
</evidence>
<evidence type="ECO:0000256" key="6">
    <source>
        <dbReference type="ARBA" id="ARBA00022670"/>
    </source>
</evidence>
<keyword evidence="13" id="KW-0809">Transit peptide</keyword>
<evidence type="ECO:0000256" key="15">
    <source>
        <dbReference type="ARBA" id="ARBA00023049"/>
    </source>
</evidence>
<dbReference type="Gene3D" id="3.40.50.300">
    <property type="entry name" value="P-loop containing nucleotide triphosphate hydrolases"/>
    <property type="match status" value="1"/>
</dbReference>
<feature type="transmembrane region" description="Helical" evidence="17">
    <location>
        <begin position="121"/>
        <end position="140"/>
    </location>
</feature>
<evidence type="ECO:0000256" key="9">
    <source>
        <dbReference type="ARBA" id="ARBA00022741"/>
    </source>
</evidence>
<dbReference type="InterPro" id="IPR003959">
    <property type="entry name" value="ATPase_AAA_core"/>
</dbReference>
<dbReference type="OrthoDB" id="1413014at2759"/>
<keyword evidence="12" id="KW-0067">ATP-binding</keyword>
<dbReference type="GO" id="GO:0004222">
    <property type="term" value="F:metalloendopeptidase activity"/>
    <property type="evidence" value="ECO:0007669"/>
    <property type="project" value="InterPro"/>
</dbReference>
<dbReference type="PANTHER" id="PTHR43655:SF8">
    <property type="entry name" value="PARAPLEGIN"/>
    <property type="match status" value="1"/>
</dbReference>
<dbReference type="Proteomes" id="UP000600918">
    <property type="component" value="Unassembled WGS sequence"/>
</dbReference>
<evidence type="ECO:0000256" key="7">
    <source>
        <dbReference type="ARBA" id="ARBA00022692"/>
    </source>
</evidence>
<dbReference type="Pfam" id="PF17862">
    <property type="entry name" value="AAA_lid_3"/>
    <property type="match status" value="1"/>
</dbReference>
<evidence type="ECO:0000313" key="20">
    <source>
        <dbReference type="Proteomes" id="UP000600918"/>
    </source>
</evidence>
<comment type="similarity">
    <text evidence="5">In the N-terminal section; belongs to the AAA ATPase family.</text>
</comment>
<comment type="subcellular location">
    <subcellularLocation>
        <location evidence="2">Membrane</location>
        <topology evidence="2">Multi-pass membrane protein</topology>
    </subcellularLocation>
    <subcellularLocation>
        <location evidence="3">Mitochondrion</location>
    </subcellularLocation>
</comment>
<dbReference type="SUPFAM" id="SSF140990">
    <property type="entry name" value="FtsH protease domain-like"/>
    <property type="match status" value="1"/>
</dbReference>
<dbReference type="GO" id="GO:0008270">
    <property type="term" value="F:zinc ion binding"/>
    <property type="evidence" value="ECO:0007669"/>
    <property type="project" value="InterPro"/>
</dbReference>
<dbReference type="InterPro" id="IPR000642">
    <property type="entry name" value="Peptidase_M41"/>
</dbReference>
<dbReference type="GO" id="GO:0016887">
    <property type="term" value="F:ATP hydrolysis activity"/>
    <property type="evidence" value="ECO:0007669"/>
    <property type="project" value="InterPro"/>
</dbReference>
<reference evidence="19" key="1">
    <citation type="journal article" date="2020" name="G3 (Bethesda)">
        <title>High-Quality Assemblies for Three Invasive Social Wasps from the &lt;i&gt;Vespula&lt;/i&gt; Genus.</title>
        <authorList>
            <person name="Harrop T.W.R."/>
            <person name="Guhlin J."/>
            <person name="McLaughlin G.M."/>
            <person name="Permina E."/>
            <person name="Stockwell P."/>
            <person name="Gilligan J."/>
            <person name="Le Lec M.F."/>
            <person name="Gruber M.A.M."/>
            <person name="Quinn O."/>
            <person name="Lovegrove M."/>
            <person name="Duncan E.J."/>
            <person name="Remnant E.J."/>
            <person name="Van Eeckhoven J."/>
            <person name="Graham B."/>
            <person name="Knapp R.A."/>
            <person name="Langford K.W."/>
            <person name="Kronenberg Z."/>
            <person name="Press M.O."/>
            <person name="Eacker S.M."/>
            <person name="Wilson-Rankin E.E."/>
            <person name="Purcell J."/>
            <person name="Lester P.J."/>
            <person name="Dearden P.K."/>
        </authorList>
    </citation>
    <scope>NUCLEOTIDE SEQUENCE</scope>
    <source>
        <strain evidence="19">Volc-1</strain>
    </source>
</reference>
<dbReference type="InterPro" id="IPR037219">
    <property type="entry name" value="Peptidase_M41-like"/>
</dbReference>
<comment type="cofactor">
    <cofactor evidence="1">
        <name>Zn(2+)</name>
        <dbReference type="ChEBI" id="CHEBI:29105"/>
    </cofactor>
</comment>
<accession>A0A834JSY0</accession>
<evidence type="ECO:0000259" key="18">
    <source>
        <dbReference type="SMART" id="SM00382"/>
    </source>
</evidence>
<dbReference type="FunFam" id="1.20.58.760:FF:000003">
    <property type="entry name" value="AFG3-like AAA ATPase 2"/>
    <property type="match status" value="1"/>
</dbReference>
<dbReference type="GO" id="GO:0034982">
    <property type="term" value="P:mitochondrial protein processing"/>
    <property type="evidence" value="ECO:0007669"/>
    <property type="project" value="TreeGrafter"/>
</dbReference>